<protein>
    <submittedName>
        <fullName evidence="3">XRE family transcriptional regulator</fullName>
    </submittedName>
</protein>
<feature type="domain" description="HTH cro/C1-type" evidence="2">
    <location>
        <begin position="12"/>
        <end position="67"/>
    </location>
</feature>
<evidence type="ECO:0000259" key="2">
    <source>
        <dbReference type="PROSITE" id="PS50943"/>
    </source>
</evidence>
<dbReference type="SUPFAM" id="SSF47413">
    <property type="entry name" value="lambda repressor-like DNA-binding domains"/>
    <property type="match status" value="1"/>
</dbReference>
<gene>
    <name evidence="3" type="ORF">EEL30_06360</name>
</gene>
<evidence type="ECO:0000313" key="3">
    <source>
        <dbReference type="EMBL" id="QDX92022.1"/>
    </source>
</evidence>
<dbReference type="CDD" id="cd00093">
    <property type="entry name" value="HTH_XRE"/>
    <property type="match status" value="1"/>
</dbReference>
<dbReference type="SMART" id="SM00530">
    <property type="entry name" value="HTH_XRE"/>
    <property type="match status" value="1"/>
</dbReference>
<evidence type="ECO:0000256" key="1">
    <source>
        <dbReference type="ARBA" id="ARBA00023125"/>
    </source>
</evidence>
<organism evidence="3 4">
    <name type="scientific">Brevibacillus laterosporus</name>
    <name type="common">Bacillus laterosporus</name>
    <dbReference type="NCBI Taxonomy" id="1465"/>
    <lineage>
        <taxon>Bacteria</taxon>
        <taxon>Bacillati</taxon>
        <taxon>Bacillota</taxon>
        <taxon>Bacilli</taxon>
        <taxon>Bacillales</taxon>
        <taxon>Paenibacillaceae</taxon>
        <taxon>Brevibacillus</taxon>
    </lineage>
</organism>
<dbReference type="InterPro" id="IPR010982">
    <property type="entry name" value="Lambda_DNA-bd_dom_sf"/>
</dbReference>
<dbReference type="PROSITE" id="PS50943">
    <property type="entry name" value="HTH_CROC1"/>
    <property type="match status" value="1"/>
</dbReference>
<evidence type="ECO:0000313" key="4">
    <source>
        <dbReference type="Proteomes" id="UP000319432"/>
    </source>
</evidence>
<dbReference type="Pfam" id="PF01381">
    <property type="entry name" value="HTH_3"/>
    <property type="match status" value="1"/>
</dbReference>
<name>A0A518V4V9_BRELA</name>
<dbReference type="GO" id="GO:0003677">
    <property type="term" value="F:DNA binding"/>
    <property type="evidence" value="ECO:0007669"/>
    <property type="project" value="UniProtKB-KW"/>
</dbReference>
<reference evidence="3 4" key="1">
    <citation type="submission" date="2018-11" db="EMBL/GenBank/DDBJ databases">
        <title>Phylogenetic determinants of toxin gene distribution in genomes of Brevibacillus laterosporus.</title>
        <authorList>
            <person name="Glare T.R."/>
            <person name="Durrant A."/>
            <person name="Berry C."/>
            <person name="Palma L."/>
            <person name="Ormskirk M."/>
            <person name="Cox M.O."/>
        </authorList>
    </citation>
    <scope>NUCLEOTIDE SEQUENCE [LARGE SCALE GENOMIC DNA]</scope>
    <source>
        <strain evidence="3 4">1821L</strain>
    </source>
</reference>
<dbReference type="InterPro" id="IPR001387">
    <property type="entry name" value="Cro/C1-type_HTH"/>
</dbReference>
<sequence>MSVISMVFKKRLKELRAEKMITQEELARALDIPESTIRRLESSDQSLPRHERLEKIADFFNVSVDYLLGRTNEKCSTDITDPFISAINDPTLSEEDKNIINLIRNLPPNKKHLVKELLEAFKSEIDN</sequence>
<dbReference type="PANTHER" id="PTHR46558">
    <property type="entry name" value="TRACRIPTIONAL REGULATORY PROTEIN-RELATED-RELATED"/>
    <property type="match status" value="1"/>
</dbReference>
<keyword evidence="1" id="KW-0238">DNA-binding</keyword>
<dbReference type="PANTHER" id="PTHR46558:SF11">
    <property type="entry name" value="HTH-TYPE TRANSCRIPTIONAL REGULATOR XRE"/>
    <property type="match status" value="1"/>
</dbReference>
<proteinExistence type="predicted"/>
<dbReference type="Gene3D" id="1.10.260.40">
    <property type="entry name" value="lambda repressor-like DNA-binding domains"/>
    <property type="match status" value="1"/>
</dbReference>
<dbReference type="Proteomes" id="UP000319432">
    <property type="component" value="Chromosome"/>
</dbReference>
<keyword evidence="4" id="KW-1185">Reference proteome</keyword>
<dbReference type="EMBL" id="CP033464">
    <property type="protein sequence ID" value="QDX92022.1"/>
    <property type="molecule type" value="Genomic_DNA"/>
</dbReference>
<dbReference type="OrthoDB" id="2365258at2"/>
<dbReference type="AlphaFoldDB" id="A0A518V4V9"/>
<accession>A0A518V4V9</accession>